<proteinExistence type="predicted"/>
<name>T0L1D4_COLGC</name>
<gene>
    <name evidence="3" type="ORF">CGLO_15798</name>
</gene>
<dbReference type="OrthoDB" id="2820488at2759"/>
<evidence type="ECO:0000259" key="2">
    <source>
        <dbReference type="Pfam" id="PF12680"/>
    </source>
</evidence>
<evidence type="ECO:0000313" key="4">
    <source>
        <dbReference type="Proteomes" id="UP000015530"/>
    </source>
</evidence>
<dbReference type="SUPFAM" id="SSF54427">
    <property type="entry name" value="NTF2-like"/>
    <property type="match status" value="1"/>
</dbReference>
<dbReference type="Pfam" id="PF12680">
    <property type="entry name" value="SnoaL_2"/>
    <property type="match status" value="1"/>
</dbReference>
<reference evidence="4" key="1">
    <citation type="journal article" date="2013" name="Mol. Plant Microbe Interact.">
        <title>Global aspects of pacC regulation of pathogenicity genes in Colletotrichum gloeosporioides as revealed by transcriptome analysis.</title>
        <authorList>
            <person name="Alkan N."/>
            <person name="Meng X."/>
            <person name="Friedlander G."/>
            <person name="Reuveni E."/>
            <person name="Sukno S."/>
            <person name="Sherman A."/>
            <person name="Thon M."/>
            <person name="Fluhr R."/>
            <person name="Prusky D."/>
        </authorList>
    </citation>
    <scope>NUCLEOTIDE SEQUENCE [LARGE SCALE GENOMIC DNA]</scope>
    <source>
        <strain evidence="4">Cg-14</strain>
    </source>
</reference>
<dbReference type="HOGENOM" id="CLU_100997_3_0_1"/>
<evidence type="ECO:0000256" key="1">
    <source>
        <dbReference type="SAM" id="SignalP"/>
    </source>
</evidence>
<feature type="chain" id="PRO_5004579614" description="SnoaL-like domain-containing protein" evidence="1">
    <location>
        <begin position="17"/>
        <end position="190"/>
    </location>
</feature>
<feature type="domain" description="SnoaL-like" evidence="2">
    <location>
        <begin position="56"/>
        <end position="143"/>
    </location>
</feature>
<comment type="caution">
    <text evidence="3">The sequence shown here is derived from an EMBL/GenBank/DDBJ whole genome shotgun (WGS) entry which is preliminary data.</text>
</comment>
<protein>
    <recommendedName>
        <fullName evidence="2">SnoaL-like domain-containing protein</fullName>
    </recommendedName>
</protein>
<dbReference type="EMBL" id="AMYD01003750">
    <property type="protein sequence ID" value="EQB45351.1"/>
    <property type="molecule type" value="Genomic_DNA"/>
</dbReference>
<dbReference type="eggNOG" id="ENOG502S62I">
    <property type="taxonomic scope" value="Eukaryota"/>
</dbReference>
<evidence type="ECO:0000313" key="3">
    <source>
        <dbReference type="EMBL" id="EQB45351.1"/>
    </source>
</evidence>
<accession>T0L1D4</accession>
<keyword evidence="1" id="KW-0732">Signal</keyword>
<sequence>MRVTSMVLSVVALASASKLGSYHPTAATLPNCPSRPATPAEQRAIFNDFVNDFYVEKNTTKALLNHMTEDYIQHNPNVLSGRQSSVDFLATLVTPEGVNMTIIHNNFDNNTGYIHYRLDTLGAPEPTAIVDIFRFDGTCIVEHWDVIQLHKPSCGVADDGEFDLELLVFYIQEPFGSALDSQAFERFDRS</sequence>
<dbReference type="InterPro" id="IPR037401">
    <property type="entry name" value="SnoaL-like"/>
</dbReference>
<dbReference type="OMA" id="VEIMFTE"/>
<dbReference type="InterPro" id="IPR032710">
    <property type="entry name" value="NTF2-like_dom_sf"/>
</dbReference>
<feature type="signal peptide" evidence="1">
    <location>
        <begin position="1"/>
        <end position="16"/>
    </location>
</feature>
<dbReference type="Proteomes" id="UP000015530">
    <property type="component" value="Unassembled WGS sequence"/>
</dbReference>
<dbReference type="AlphaFoldDB" id="T0L1D4"/>
<dbReference type="Gene3D" id="3.10.450.50">
    <property type="match status" value="1"/>
</dbReference>
<organism evidence="3 4">
    <name type="scientific">Colletotrichum gloeosporioides (strain Cg-14)</name>
    <name type="common">Anthracnose fungus</name>
    <name type="synonym">Glomerella cingulata</name>
    <dbReference type="NCBI Taxonomy" id="1237896"/>
    <lineage>
        <taxon>Eukaryota</taxon>
        <taxon>Fungi</taxon>
        <taxon>Dikarya</taxon>
        <taxon>Ascomycota</taxon>
        <taxon>Pezizomycotina</taxon>
        <taxon>Sordariomycetes</taxon>
        <taxon>Hypocreomycetidae</taxon>
        <taxon>Glomerellales</taxon>
        <taxon>Glomerellaceae</taxon>
        <taxon>Colletotrichum</taxon>
        <taxon>Colletotrichum gloeosporioides species complex</taxon>
    </lineage>
</organism>